<dbReference type="Pfam" id="PF00450">
    <property type="entry name" value="Peptidase_S10"/>
    <property type="match status" value="1"/>
</dbReference>
<evidence type="ECO:0000256" key="4">
    <source>
        <dbReference type="ARBA" id="ARBA00023180"/>
    </source>
</evidence>
<feature type="chain" id="PRO_5018149922" evidence="5">
    <location>
        <begin position="21"/>
        <end position="433"/>
    </location>
</feature>
<name>A0A3P6ER45_BRAOL</name>
<proteinExistence type="inferred from homology"/>
<organism evidence="6">
    <name type="scientific">Brassica oleracea</name>
    <name type="common">Wild cabbage</name>
    <dbReference type="NCBI Taxonomy" id="3712"/>
    <lineage>
        <taxon>Eukaryota</taxon>
        <taxon>Viridiplantae</taxon>
        <taxon>Streptophyta</taxon>
        <taxon>Embryophyta</taxon>
        <taxon>Tracheophyta</taxon>
        <taxon>Spermatophyta</taxon>
        <taxon>Magnoliopsida</taxon>
        <taxon>eudicotyledons</taxon>
        <taxon>Gunneridae</taxon>
        <taxon>Pentapetalae</taxon>
        <taxon>rosids</taxon>
        <taxon>malvids</taxon>
        <taxon>Brassicales</taxon>
        <taxon>Brassicaceae</taxon>
        <taxon>Brassiceae</taxon>
        <taxon>Brassica</taxon>
    </lineage>
</organism>
<dbReference type="EMBL" id="LR031875">
    <property type="protein sequence ID" value="VDD33559.1"/>
    <property type="molecule type" value="Genomic_DNA"/>
</dbReference>
<protein>
    <submittedName>
        <fullName evidence="6">Uncharacterized protein</fullName>
    </submittedName>
</protein>
<evidence type="ECO:0000256" key="3">
    <source>
        <dbReference type="ARBA" id="ARBA00023157"/>
    </source>
</evidence>
<dbReference type="FunFam" id="3.40.50.1820:FF:000148">
    <property type="entry name" value="Serine carboxypeptidase-like 11"/>
    <property type="match status" value="1"/>
</dbReference>
<keyword evidence="2 5" id="KW-0732">Signal</keyword>
<comment type="similarity">
    <text evidence="1">Belongs to the peptidase S10 family.</text>
</comment>
<evidence type="ECO:0000256" key="2">
    <source>
        <dbReference type="ARBA" id="ARBA00022729"/>
    </source>
</evidence>
<dbReference type="AlphaFoldDB" id="A0A3P6ER45"/>
<keyword evidence="3" id="KW-1015">Disulfide bond</keyword>
<dbReference type="Gene3D" id="3.40.50.1820">
    <property type="entry name" value="alpha/beta hydrolase"/>
    <property type="match status" value="1"/>
</dbReference>
<dbReference type="PRINTS" id="PR00724">
    <property type="entry name" value="CRBOXYPTASEC"/>
</dbReference>
<dbReference type="InterPro" id="IPR001563">
    <property type="entry name" value="Peptidase_S10"/>
</dbReference>
<evidence type="ECO:0000256" key="5">
    <source>
        <dbReference type="SAM" id="SignalP"/>
    </source>
</evidence>
<feature type="signal peptide" evidence="5">
    <location>
        <begin position="1"/>
        <end position="20"/>
    </location>
</feature>
<dbReference type="GO" id="GO:0004185">
    <property type="term" value="F:serine-type carboxypeptidase activity"/>
    <property type="evidence" value="ECO:0007669"/>
    <property type="project" value="InterPro"/>
</dbReference>
<dbReference type="GO" id="GO:0006508">
    <property type="term" value="P:proteolysis"/>
    <property type="evidence" value="ECO:0007669"/>
    <property type="project" value="InterPro"/>
</dbReference>
<accession>A0A3P6ER45</accession>
<reference evidence="6" key="1">
    <citation type="submission" date="2018-11" db="EMBL/GenBank/DDBJ databases">
        <authorList>
            <consortium name="Genoscope - CEA"/>
            <person name="William W."/>
        </authorList>
    </citation>
    <scope>NUCLEOTIDE SEQUENCE</scope>
</reference>
<dbReference type="SUPFAM" id="SSF53474">
    <property type="entry name" value="alpha/beta-Hydrolases"/>
    <property type="match status" value="1"/>
</dbReference>
<sequence>MKLLLLLLVVLMVLSPHANSGSIVKYLPGFEGPLPFELETGYIRVGEAEQVQLFYYFIKSERNPKEDPLLLWLTGGPGCSAVSALLFENGPVKFRVEGYNGGTPTLLSTTYSWTQIASIIYLDQPVGTGFSYSKTQLLDTPSDSGEAKRIHEFLLKWLAKHEKFISNPFYVTGNSYAGKVIPATVQEISKGNDLGFKPQINLQGFVIGNTTTDQEFDYNHRVPFAHGMALISDELYESLKKTCNGNYEKVDPGNIECLQFVEEYHEHVPKRDLRETLPPNLSVSFPNCIVYSELQASMWANDESVRKALHVAKGSIGKWLRCSSEDKPYNKDIKSSVPYHLNNSIKGYPSLIFSGDHDMIIPFTATQTWIRSLNYSIIDKWRPWMIHDQVAGYTKTYANKMTFATVKGGGHTSKFKPEESFIMFRRWISGQPL</sequence>
<evidence type="ECO:0000256" key="1">
    <source>
        <dbReference type="ARBA" id="ARBA00009431"/>
    </source>
</evidence>
<dbReference type="PANTHER" id="PTHR11802:SF505">
    <property type="entry name" value="SERINE CARBOXYPEPTIDASE-LIKE 7"/>
    <property type="match status" value="1"/>
</dbReference>
<evidence type="ECO:0000313" key="6">
    <source>
        <dbReference type="EMBL" id="VDD33559.1"/>
    </source>
</evidence>
<keyword evidence="4" id="KW-0325">Glycoprotein</keyword>
<gene>
    <name evidence="6" type="ORF">BOLC9T58882H</name>
</gene>
<dbReference type="GO" id="GO:0016752">
    <property type="term" value="F:sinapoyltransferase activity"/>
    <property type="evidence" value="ECO:0007669"/>
    <property type="project" value="UniProtKB-ARBA"/>
</dbReference>
<dbReference type="InterPro" id="IPR029058">
    <property type="entry name" value="AB_hydrolase_fold"/>
</dbReference>
<dbReference type="GO" id="GO:0019748">
    <property type="term" value="P:secondary metabolic process"/>
    <property type="evidence" value="ECO:0007669"/>
    <property type="project" value="UniProtKB-ARBA"/>
</dbReference>
<dbReference type="PANTHER" id="PTHR11802">
    <property type="entry name" value="SERINE PROTEASE FAMILY S10 SERINE CARBOXYPEPTIDASE"/>
    <property type="match status" value="1"/>
</dbReference>